<proteinExistence type="predicted"/>
<sequence>MMDAIWLGGAGRAAVLRNGLGPVALVGGPVFMVSWQGRSVDHAIGWF</sequence>
<comment type="caution">
    <text evidence="1">The sequence shown here is derived from an EMBL/GenBank/DDBJ whole genome shotgun (WGS) entry which is preliminary data.</text>
</comment>
<protein>
    <submittedName>
        <fullName evidence="1">Uncharacterized protein</fullName>
    </submittedName>
</protein>
<reference evidence="1 2" key="1">
    <citation type="submission" date="2024-09" db="EMBL/GenBank/DDBJ databases">
        <authorList>
            <person name="Sun Q."/>
            <person name="Mori K."/>
        </authorList>
    </citation>
    <scope>NUCLEOTIDE SEQUENCE [LARGE SCALE GENOMIC DNA]</scope>
    <source>
        <strain evidence="1 2">JCM 4557</strain>
    </source>
</reference>
<evidence type="ECO:0000313" key="1">
    <source>
        <dbReference type="EMBL" id="MFC0847725.1"/>
    </source>
</evidence>
<dbReference type="Proteomes" id="UP001589887">
    <property type="component" value="Unassembled WGS sequence"/>
</dbReference>
<keyword evidence="2" id="KW-1185">Reference proteome</keyword>
<gene>
    <name evidence="1" type="ORF">ACFH04_29035</name>
</gene>
<dbReference type="RefSeq" id="WP_394322492.1">
    <property type="nucleotide sequence ID" value="NZ_JBHMQV010000009.1"/>
</dbReference>
<accession>A0ABV6TTA5</accession>
<organism evidence="1 2">
    <name type="scientific">Streptomyces noboritoensis</name>
    <dbReference type="NCBI Taxonomy" id="67337"/>
    <lineage>
        <taxon>Bacteria</taxon>
        <taxon>Bacillati</taxon>
        <taxon>Actinomycetota</taxon>
        <taxon>Actinomycetes</taxon>
        <taxon>Kitasatosporales</taxon>
        <taxon>Streptomycetaceae</taxon>
        <taxon>Streptomyces</taxon>
    </lineage>
</organism>
<evidence type="ECO:0000313" key="2">
    <source>
        <dbReference type="Proteomes" id="UP001589887"/>
    </source>
</evidence>
<dbReference type="EMBL" id="JBHMQV010000009">
    <property type="protein sequence ID" value="MFC0847725.1"/>
    <property type="molecule type" value="Genomic_DNA"/>
</dbReference>
<name>A0ABV6TTA5_9ACTN</name>